<organism evidence="1 2">
    <name type="scientific">Lipomyces orientalis</name>
    <dbReference type="NCBI Taxonomy" id="1233043"/>
    <lineage>
        <taxon>Eukaryota</taxon>
        <taxon>Fungi</taxon>
        <taxon>Dikarya</taxon>
        <taxon>Ascomycota</taxon>
        <taxon>Saccharomycotina</taxon>
        <taxon>Lipomycetes</taxon>
        <taxon>Lipomycetales</taxon>
        <taxon>Lipomycetaceae</taxon>
        <taxon>Lipomyces</taxon>
    </lineage>
</organism>
<accession>A0ACC3TRH0</accession>
<evidence type="ECO:0000313" key="2">
    <source>
        <dbReference type="Proteomes" id="UP001489719"/>
    </source>
</evidence>
<keyword evidence="2" id="KW-1185">Reference proteome</keyword>
<reference evidence="2" key="1">
    <citation type="journal article" date="2024" name="Front. Bioeng. Biotechnol.">
        <title>Genome-scale model development and genomic sequencing of the oleaginous clade Lipomyces.</title>
        <authorList>
            <person name="Czajka J.J."/>
            <person name="Han Y."/>
            <person name="Kim J."/>
            <person name="Mondo S.J."/>
            <person name="Hofstad B.A."/>
            <person name="Robles A."/>
            <person name="Haridas S."/>
            <person name="Riley R."/>
            <person name="LaButti K."/>
            <person name="Pangilinan J."/>
            <person name="Andreopoulos W."/>
            <person name="Lipzen A."/>
            <person name="Yan J."/>
            <person name="Wang M."/>
            <person name="Ng V."/>
            <person name="Grigoriev I.V."/>
            <person name="Spatafora J.W."/>
            <person name="Magnuson J.K."/>
            <person name="Baker S.E."/>
            <person name="Pomraning K.R."/>
        </authorList>
    </citation>
    <scope>NUCLEOTIDE SEQUENCE [LARGE SCALE GENOMIC DNA]</scope>
    <source>
        <strain evidence="2">CBS 10300</strain>
    </source>
</reference>
<gene>
    <name evidence="1" type="ORF">V1517DRAFT_351898</name>
</gene>
<protein>
    <submittedName>
        <fullName evidence="1">Pinin/SDK/memA/ protein conserved region-domain-containing protein</fullName>
    </submittedName>
</protein>
<dbReference type="EMBL" id="MU970057">
    <property type="protein sequence ID" value="KAK9323754.1"/>
    <property type="molecule type" value="Genomic_DNA"/>
</dbReference>
<name>A0ACC3TRH0_9ASCO</name>
<proteinExistence type="predicted"/>
<dbReference type="Proteomes" id="UP001489719">
    <property type="component" value="Unassembled WGS sequence"/>
</dbReference>
<comment type="caution">
    <text evidence="1">The sequence shown here is derived from an EMBL/GenBank/DDBJ whole genome shotgun (WGS) entry which is preliminary data.</text>
</comment>
<evidence type="ECO:0000313" key="1">
    <source>
        <dbReference type="EMBL" id="KAK9323754.1"/>
    </source>
</evidence>
<sequence length="275" mass="31076">MSEQNNADASANVISPTVVVQSTVVKPESTLPAKRERTESRPSSPSRSESRNHGNGEGRPPETRVSAEPEPPKRIRRNPTLAAAEEKGRNKRMFGMLLTSLGKFQEETNRSKNASKREEVERRVRESQMKESLDMERQIRAERLKRTRLAEFRRTQAALNGRTASMRQNATLLKTDSIPIIYYKPKILRKEEEETISEQVEEAEYKIRQEWGDFYVRFPKEEFSEAVNSKTQSSESVQTDGPAANADGSERGYNSDEAEDDDARSVAAAAKPMSP</sequence>